<proteinExistence type="predicted"/>
<dbReference type="VEuPathDB" id="TriTrypDB:BSAL_37290"/>
<feature type="region of interest" description="Disordered" evidence="1">
    <location>
        <begin position="32"/>
        <end position="67"/>
    </location>
</feature>
<evidence type="ECO:0000313" key="3">
    <source>
        <dbReference type="Proteomes" id="UP000051952"/>
    </source>
</evidence>
<sequence length="402" mass="43850">MFSFQYSKEHIGIMQRGDFTAYQGTLRSLGGSASTGMRNQAITPRVGSSPAQAVDLNSDDDGDGTGSEISLVQETVVADTNVMRRESSDMLLPGSRNSSEVIGSQRSGQVFLRPSNPSAAWAVGLLPSHNVVTAPPLPPLPPKKRPVPHVLVVGNPQSGKSTFINNYRSCVCLGTHWPSAPTGMCGLQGTTRVDGYPNNIERPQWILVDTPGRVYDTSKSSTGDEDLLDALIRGVPWKSTVNNTTQLDTIPSAPQHKCHHCIIIVNALDYVVDRGQWAVLRLQSRYACGGNAGMAFFQLQHLVASIRTLLNDTPPYVVVTHMDQVGGVDCAASKAILLQTLSRCISPLRTYFIGQSEVLPTTHHAEQRTSHHNEGVKELRKMHQDLLKSLHWLAEQSDEETI</sequence>
<dbReference type="Gene3D" id="3.40.50.300">
    <property type="entry name" value="P-loop containing nucleotide triphosphate hydrolases"/>
    <property type="match status" value="1"/>
</dbReference>
<feature type="compositionally biased region" description="Polar residues" evidence="1">
    <location>
        <begin position="32"/>
        <end position="42"/>
    </location>
</feature>
<reference evidence="3" key="1">
    <citation type="submission" date="2015-09" db="EMBL/GenBank/DDBJ databases">
        <authorList>
            <consortium name="Pathogen Informatics"/>
        </authorList>
    </citation>
    <scope>NUCLEOTIDE SEQUENCE [LARGE SCALE GENOMIC DNA]</scope>
    <source>
        <strain evidence="3">Lake Konstanz</strain>
    </source>
</reference>
<evidence type="ECO:0000313" key="2">
    <source>
        <dbReference type="EMBL" id="CUG92436.1"/>
    </source>
</evidence>
<dbReference type="InterPro" id="IPR027417">
    <property type="entry name" value="P-loop_NTPase"/>
</dbReference>
<evidence type="ECO:0000256" key="1">
    <source>
        <dbReference type="SAM" id="MobiDB-lite"/>
    </source>
</evidence>
<accession>A0A0S4JLN7</accession>
<dbReference type="EMBL" id="CYKH01002042">
    <property type="protein sequence ID" value="CUG92436.1"/>
    <property type="molecule type" value="Genomic_DNA"/>
</dbReference>
<dbReference type="AlphaFoldDB" id="A0A0S4JLN7"/>
<keyword evidence="3" id="KW-1185">Reference proteome</keyword>
<organism evidence="2 3">
    <name type="scientific">Bodo saltans</name>
    <name type="common">Flagellated protozoan</name>
    <dbReference type="NCBI Taxonomy" id="75058"/>
    <lineage>
        <taxon>Eukaryota</taxon>
        <taxon>Discoba</taxon>
        <taxon>Euglenozoa</taxon>
        <taxon>Kinetoplastea</taxon>
        <taxon>Metakinetoplastina</taxon>
        <taxon>Eubodonida</taxon>
        <taxon>Bodonidae</taxon>
        <taxon>Bodo</taxon>
    </lineage>
</organism>
<protein>
    <submittedName>
        <fullName evidence="2">50S ribosome-binding GTPase, putative</fullName>
    </submittedName>
</protein>
<name>A0A0S4JLN7_BODSA</name>
<dbReference type="OrthoDB" id="244208at2759"/>
<dbReference type="SUPFAM" id="SSF52540">
    <property type="entry name" value="P-loop containing nucleoside triphosphate hydrolases"/>
    <property type="match status" value="1"/>
</dbReference>
<gene>
    <name evidence="2" type="ORF">BSAL_37290</name>
</gene>
<dbReference type="Proteomes" id="UP000051952">
    <property type="component" value="Unassembled WGS sequence"/>
</dbReference>